<proteinExistence type="predicted"/>
<accession>A0A6J6IN81</accession>
<organism evidence="2">
    <name type="scientific">freshwater metagenome</name>
    <dbReference type="NCBI Taxonomy" id="449393"/>
    <lineage>
        <taxon>unclassified sequences</taxon>
        <taxon>metagenomes</taxon>
        <taxon>ecological metagenomes</taxon>
    </lineage>
</organism>
<protein>
    <submittedName>
        <fullName evidence="2">Unannotated protein</fullName>
    </submittedName>
</protein>
<feature type="compositionally biased region" description="Basic and acidic residues" evidence="1">
    <location>
        <begin position="138"/>
        <end position="154"/>
    </location>
</feature>
<sequence length="167" mass="17139">MRQSAFVTAVVIGAVVFAGSTPVQAADQSAIKRAIVTTVLNNLGVQPTDQLVNGIIGDIPIEFLDSALVREVGTAIDNSEDPTLIISQTVDSDGDGVPNADATVDSTDDAVDGTMDDPVDETVDETDDASAPSTGPDPDPKPKPNPDDNDEKGHGGSGDDDVHDGDD</sequence>
<evidence type="ECO:0000313" key="3">
    <source>
        <dbReference type="EMBL" id="CAB4858527.1"/>
    </source>
</evidence>
<feature type="region of interest" description="Disordered" evidence="1">
    <location>
        <begin position="79"/>
        <end position="167"/>
    </location>
</feature>
<feature type="compositionally biased region" description="Acidic residues" evidence="1">
    <location>
        <begin position="106"/>
        <end position="128"/>
    </location>
</feature>
<reference evidence="2" key="1">
    <citation type="submission" date="2020-05" db="EMBL/GenBank/DDBJ databases">
        <authorList>
            <person name="Chiriac C."/>
            <person name="Salcher M."/>
            <person name="Ghai R."/>
            <person name="Kavagutti S V."/>
        </authorList>
    </citation>
    <scope>NUCLEOTIDE SEQUENCE</scope>
</reference>
<name>A0A6J6IN81_9ZZZZ</name>
<dbReference type="EMBL" id="CAFBLO010000005">
    <property type="protein sequence ID" value="CAB4858527.1"/>
    <property type="molecule type" value="Genomic_DNA"/>
</dbReference>
<gene>
    <name evidence="2" type="ORF">UFOPK1961_00457</name>
    <name evidence="3" type="ORF">UFOPK3364_00116</name>
</gene>
<dbReference type="AlphaFoldDB" id="A0A6J6IN81"/>
<feature type="compositionally biased region" description="Acidic residues" evidence="1">
    <location>
        <begin position="158"/>
        <end position="167"/>
    </location>
</feature>
<dbReference type="EMBL" id="CAEZVJ010000036">
    <property type="protein sequence ID" value="CAB4625976.1"/>
    <property type="molecule type" value="Genomic_DNA"/>
</dbReference>
<evidence type="ECO:0000313" key="2">
    <source>
        <dbReference type="EMBL" id="CAB4625976.1"/>
    </source>
</evidence>
<evidence type="ECO:0000256" key="1">
    <source>
        <dbReference type="SAM" id="MobiDB-lite"/>
    </source>
</evidence>